<gene>
    <name evidence="1" type="ORF">B0H16DRAFT_1487895</name>
</gene>
<proteinExistence type="predicted"/>
<organism evidence="1 2">
    <name type="scientific">Mycena metata</name>
    <dbReference type="NCBI Taxonomy" id="1033252"/>
    <lineage>
        <taxon>Eukaryota</taxon>
        <taxon>Fungi</taxon>
        <taxon>Dikarya</taxon>
        <taxon>Basidiomycota</taxon>
        <taxon>Agaricomycotina</taxon>
        <taxon>Agaricomycetes</taxon>
        <taxon>Agaricomycetidae</taxon>
        <taxon>Agaricales</taxon>
        <taxon>Marasmiineae</taxon>
        <taxon>Mycenaceae</taxon>
        <taxon>Mycena</taxon>
    </lineage>
</organism>
<sequence length="81" mass="9340">MPGQYVCTVALFRSALTFLPQIHDVELLHRCIRLTNWTNMGIHAGSILRREAELTPVFARPTHCFLFHSPTERHPQTKTVE</sequence>
<protein>
    <submittedName>
        <fullName evidence="1">Uncharacterized protein</fullName>
    </submittedName>
</protein>
<dbReference type="AlphaFoldDB" id="A0AAD7KKL6"/>
<evidence type="ECO:0000313" key="2">
    <source>
        <dbReference type="Proteomes" id="UP001215598"/>
    </source>
</evidence>
<comment type="caution">
    <text evidence="1">The sequence shown here is derived from an EMBL/GenBank/DDBJ whole genome shotgun (WGS) entry which is preliminary data.</text>
</comment>
<evidence type="ECO:0000313" key="1">
    <source>
        <dbReference type="EMBL" id="KAJ7785756.1"/>
    </source>
</evidence>
<keyword evidence="2" id="KW-1185">Reference proteome</keyword>
<accession>A0AAD7KKL6</accession>
<name>A0AAD7KKL6_9AGAR</name>
<dbReference type="EMBL" id="JARKIB010000001">
    <property type="protein sequence ID" value="KAJ7785756.1"/>
    <property type="molecule type" value="Genomic_DNA"/>
</dbReference>
<reference evidence="1" key="1">
    <citation type="submission" date="2023-03" db="EMBL/GenBank/DDBJ databases">
        <title>Massive genome expansion in bonnet fungi (Mycena s.s.) driven by repeated elements and novel gene families across ecological guilds.</title>
        <authorList>
            <consortium name="Lawrence Berkeley National Laboratory"/>
            <person name="Harder C.B."/>
            <person name="Miyauchi S."/>
            <person name="Viragh M."/>
            <person name="Kuo A."/>
            <person name="Thoen E."/>
            <person name="Andreopoulos B."/>
            <person name="Lu D."/>
            <person name="Skrede I."/>
            <person name="Drula E."/>
            <person name="Henrissat B."/>
            <person name="Morin E."/>
            <person name="Kohler A."/>
            <person name="Barry K."/>
            <person name="LaButti K."/>
            <person name="Morin E."/>
            <person name="Salamov A."/>
            <person name="Lipzen A."/>
            <person name="Mereny Z."/>
            <person name="Hegedus B."/>
            <person name="Baldrian P."/>
            <person name="Stursova M."/>
            <person name="Weitz H."/>
            <person name="Taylor A."/>
            <person name="Grigoriev I.V."/>
            <person name="Nagy L.G."/>
            <person name="Martin F."/>
            <person name="Kauserud H."/>
        </authorList>
    </citation>
    <scope>NUCLEOTIDE SEQUENCE</scope>
    <source>
        <strain evidence="1">CBHHK182m</strain>
    </source>
</reference>
<dbReference type="Proteomes" id="UP001215598">
    <property type="component" value="Unassembled WGS sequence"/>
</dbReference>